<evidence type="ECO:0000256" key="7">
    <source>
        <dbReference type="SAM" id="MobiDB-lite"/>
    </source>
</evidence>
<dbReference type="AlphaFoldDB" id="A0A9X1Z3Z6"/>
<evidence type="ECO:0000256" key="3">
    <source>
        <dbReference type="ARBA" id="ARBA00023186"/>
    </source>
</evidence>
<dbReference type="GO" id="GO:0000166">
    <property type="term" value="F:nucleotide binding"/>
    <property type="evidence" value="ECO:0007669"/>
    <property type="project" value="UniProtKB-KW"/>
</dbReference>
<proteinExistence type="inferred from homology"/>
<keyword evidence="3" id="KW-0143">Chaperone</keyword>
<evidence type="ECO:0000256" key="1">
    <source>
        <dbReference type="ARBA" id="ARBA00022741"/>
    </source>
</evidence>
<comment type="function">
    <text evidence="5">Zinc chaperone that directly transfers zinc cofactor to target proteins, thereby activating them. Zinc is transferred from the CXCC motif in the GTPase domain to the zinc binding site in target proteins in a process requiring GTP hydrolysis.</text>
</comment>
<dbReference type="Gene3D" id="3.30.1220.10">
    <property type="entry name" value="CobW-like, C-terminal domain"/>
    <property type="match status" value="1"/>
</dbReference>
<dbReference type="GO" id="GO:0016787">
    <property type="term" value="F:hydrolase activity"/>
    <property type="evidence" value="ECO:0007669"/>
    <property type="project" value="UniProtKB-KW"/>
</dbReference>
<evidence type="ECO:0000256" key="2">
    <source>
        <dbReference type="ARBA" id="ARBA00022801"/>
    </source>
</evidence>
<evidence type="ECO:0000256" key="4">
    <source>
        <dbReference type="ARBA" id="ARBA00034320"/>
    </source>
</evidence>
<dbReference type="Proteomes" id="UP001139408">
    <property type="component" value="Unassembled WGS sequence"/>
</dbReference>
<dbReference type="Pfam" id="PF07683">
    <property type="entry name" value="CobW_C"/>
    <property type="match status" value="1"/>
</dbReference>
<dbReference type="PANTHER" id="PTHR13748">
    <property type="entry name" value="COBW-RELATED"/>
    <property type="match status" value="1"/>
</dbReference>
<organism evidence="9 10">
    <name type="scientific">Shewanella algicola</name>
    <dbReference type="NCBI Taxonomy" id="640633"/>
    <lineage>
        <taxon>Bacteria</taxon>
        <taxon>Pseudomonadati</taxon>
        <taxon>Pseudomonadota</taxon>
        <taxon>Gammaproteobacteria</taxon>
        <taxon>Alteromonadales</taxon>
        <taxon>Shewanellaceae</taxon>
        <taxon>Shewanella</taxon>
    </lineage>
</organism>
<dbReference type="InterPro" id="IPR011629">
    <property type="entry name" value="CobW-like_C"/>
</dbReference>
<evidence type="ECO:0000313" key="9">
    <source>
        <dbReference type="EMBL" id="MCL1104389.1"/>
    </source>
</evidence>
<dbReference type="PANTHER" id="PTHR13748:SF62">
    <property type="entry name" value="COBW DOMAIN-CONTAINING PROTEIN"/>
    <property type="match status" value="1"/>
</dbReference>
<comment type="caution">
    <text evidence="9">The sequence shown here is derived from an EMBL/GenBank/DDBJ whole genome shotgun (WGS) entry which is preliminary data.</text>
</comment>
<dbReference type="InterPro" id="IPR027417">
    <property type="entry name" value="P-loop_NTPase"/>
</dbReference>
<dbReference type="InterPro" id="IPR003495">
    <property type="entry name" value="CobW/HypB/UreG_nucleotide-bd"/>
</dbReference>
<keyword evidence="10" id="KW-1185">Reference proteome</keyword>
<feature type="compositionally biased region" description="Basic and acidic residues" evidence="7">
    <location>
        <begin position="503"/>
        <end position="519"/>
    </location>
</feature>
<reference evidence="9" key="1">
    <citation type="submission" date="2022-01" db="EMBL/GenBank/DDBJ databases">
        <title>Whole genome-based taxonomy of the Shewanellaceae.</title>
        <authorList>
            <person name="Martin-Rodriguez A.J."/>
        </authorList>
    </citation>
    <scope>NUCLEOTIDE SEQUENCE</scope>
    <source>
        <strain evidence="9">DSM 23803</strain>
    </source>
</reference>
<feature type="domain" description="CobW C-terminal" evidence="8">
    <location>
        <begin position="528"/>
        <end position="612"/>
    </location>
</feature>
<evidence type="ECO:0000313" key="10">
    <source>
        <dbReference type="Proteomes" id="UP001139408"/>
    </source>
</evidence>
<sequence length="614" mass="69485">MKINLSHIKPGVMVEHPANDIGELLQHFLSLIQFVPIVRFTIGWRGMVPSTRYHHCWTLKIKGFQGVFGLCLANTEINNHWSQATFRVCYFPDPDESLVERFSMAAVYYTQQDNYREHCREFLDYPEMAALFDVGNILLAINDAESAIVLSVQAPSRHKITSKDGIVNPTSATTEYLLAPDELDQNLPSFVIVYGLFKVIAATATFSLQQSPSQLIRERHMGHSYCFGVDGLKRQPTHFVDDLTLSLGYGEISMTDFSHNFNLDTPIKSSLQWQEGQPYPSIMRDVFWWNAHKINDLKAYDKRMMGIEERPPLYVISGFLGSGKTSFLQHYLEHEVQRGRFVAVLQNEMGQVSLDGKLMDQSYSITELNEGTVCCSLAGELRTALGQIISRFQPDVIVLETSGATNPLYLREDLVPLSEIVRFDSVTIVVDAGQYRAIEQYDVIADQIHAADIIIVNKIDKVSEAILQGIMTDLTKRNPHAKIYPTTQGYVNPRVIFSDGSETSDKTRVDNQHSEEPNMPRKHHHDQLTSIKIPFDRAVRRGDLIDVLDTLPSNVFRLKGIVTLESERPVLVQYVAGDYQINDFDSSMLEEQFLVAIGHDLTQVQLQLTQLAVV</sequence>
<comment type="similarity">
    <text evidence="4">Belongs to the SIMIBI class G3E GTPase family. ZNG1 subfamily.</text>
</comment>
<dbReference type="InterPro" id="IPR051316">
    <property type="entry name" value="Zinc-reg_GTPase_activator"/>
</dbReference>
<evidence type="ECO:0000256" key="6">
    <source>
        <dbReference type="ARBA" id="ARBA00049117"/>
    </source>
</evidence>
<evidence type="ECO:0000256" key="5">
    <source>
        <dbReference type="ARBA" id="ARBA00045658"/>
    </source>
</evidence>
<comment type="catalytic activity">
    <reaction evidence="6">
        <text>GTP + H2O = GDP + phosphate + H(+)</text>
        <dbReference type="Rhea" id="RHEA:19669"/>
        <dbReference type="ChEBI" id="CHEBI:15377"/>
        <dbReference type="ChEBI" id="CHEBI:15378"/>
        <dbReference type="ChEBI" id="CHEBI:37565"/>
        <dbReference type="ChEBI" id="CHEBI:43474"/>
        <dbReference type="ChEBI" id="CHEBI:58189"/>
    </reaction>
    <physiologicalReaction direction="left-to-right" evidence="6">
        <dbReference type="Rhea" id="RHEA:19670"/>
    </physiologicalReaction>
</comment>
<dbReference type="SMART" id="SM00833">
    <property type="entry name" value="CobW_C"/>
    <property type="match status" value="1"/>
</dbReference>
<name>A0A9X1Z3Z6_9GAMM</name>
<accession>A0A9X1Z3Z6</accession>
<evidence type="ECO:0000259" key="8">
    <source>
        <dbReference type="SMART" id="SM00833"/>
    </source>
</evidence>
<dbReference type="CDD" id="cd03112">
    <property type="entry name" value="CobW-like"/>
    <property type="match status" value="1"/>
</dbReference>
<dbReference type="SUPFAM" id="SSF52540">
    <property type="entry name" value="P-loop containing nucleoside triphosphate hydrolases"/>
    <property type="match status" value="1"/>
</dbReference>
<protein>
    <submittedName>
        <fullName evidence="9">GTP-binding protein</fullName>
    </submittedName>
</protein>
<gene>
    <name evidence="9" type="ORF">L2749_03835</name>
</gene>
<dbReference type="Pfam" id="PF02492">
    <property type="entry name" value="cobW"/>
    <property type="match status" value="1"/>
</dbReference>
<feature type="region of interest" description="Disordered" evidence="7">
    <location>
        <begin position="500"/>
        <end position="527"/>
    </location>
</feature>
<keyword evidence="2" id="KW-0378">Hydrolase</keyword>
<dbReference type="Gene3D" id="3.40.50.300">
    <property type="entry name" value="P-loop containing nucleotide triphosphate hydrolases"/>
    <property type="match status" value="1"/>
</dbReference>
<dbReference type="InterPro" id="IPR036627">
    <property type="entry name" value="CobW-likC_sf"/>
</dbReference>
<keyword evidence="1" id="KW-0547">Nucleotide-binding</keyword>
<dbReference type="EMBL" id="JAKILJ010000005">
    <property type="protein sequence ID" value="MCL1104389.1"/>
    <property type="molecule type" value="Genomic_DNA"/>
</dbReference>
<dbReference type="SUPFAM" id="SSF90002">
    <property type="entry name" value="Hypothetical protein YjiA, C-terminal domain"/>
    <property type="match status" value="1"/>
</dbReference>
<dbReference type="GO" id="GO:0005737">
    <property type="term" value="C:cytoplasm"/>
    <property type="evidence" value="ECO:0007669"/>
    <property type="project" value="TreeGrafter"/>
</dbReference>
<dbReference type="RefSeq" id="WP_188924034.1">
    <property type="nucleotide sequence ID" value="NZ_BMQI01000006.1"/>
</dbReference>